<dbReference type="Proteomes" id="UP000799444">
    <property type="component" value="Unassembled WGS sequence"/>
</dbReference>
<protein>
    <submittedName>
        <fullName evidence="2">Uncharacterized protein</fullName>
    </submittedName>
</protein>
<comment type="caution">
    <text evidence="2">The sequence shown here is derived from an EMBL/GenBank/DDBJ whole genome shotgun (WGS) entry which is preliminary data.</text>
</comment>
<evidence type="ECO:0000313" key="3">
    <source>
        <dbReference type="Proteomes" id="UP000799444"/>
    </source>
</evidence>
<sequence>MASNSPEECSVACVYIGNMFVTGPMDVKNLFTYAPSLRQYWDDERSMILLPEGSVDEEGDVLEDIFQTIVRDVSKEEQPFFTFPWDPIYIINYHRAFVLLELNGEAAHCLTALWNAIENIALTAPQVGWIWFTFSEQVRSSRVPDGPYTSPFAMEYLQAMACQIVNLSANGTLHEHIQNMIEWNGSLKKVLEQRQKKYGLTKGWNGKPKEKRARINPFQNLMNVNGVSSAVPDQQIDKWNNDDSDFEFDDSGVEGGESDLVPAPQTKEAEKSREFQFAVNLSRSGATLVTWNKNTHSSSLEQDSSSESDGETSEGRLHRLEKESRQATGPNPFSSLSTMTRPAHPTPPDMRPLNQSLPAAPTAPYPMSAFGGGNSSTGSQFGASEGNVANSSFGMAFGASSGNEENNNGTTSVGRGSGAGISNQVGCSSFGNSPTPAFGSSSFVNSPMSAIRSTSFGNSQMPAFSISSFGNSPMPSGSVGGNMNGTMTVGWGHGSGMRNVNEDSSLVNSPMSPFGVSTNGAARSITAFGFGSSTSGNFPSCAQHGSFSTTGNGSVGTTFPGGNFGSNSGPVESNMFAFQPGANPGAAQVGRPRARPTGARRVGGRR</sequence>
<dbReference type="AlphaFoldDB" id="A0A9P4QM94"/>
<feature type="region of interest" description="Disordered" evidence="1">
    <location>
        <begin position="558"/>
        <end position="606"/>
    </location>
</feature>
<feature type="region of interest" description="Disordered" evidence="1">
    <location>
        <begin position="295"/>
        <end position="364"/>
    </location>
</feature>
<organism evidence="2 3">
    <name type="scientific">Polyplosphaeria fusca</name>
    <dbReference type="NCBI Taxonomy" id="682080"/>
    <lineage>
        <taxon>Eukaryota</taxon>
        <taxon>Fungi</taxon>
        <taxon>Dikarya</taxon>
        <taxon>Ascomycota</taxon>
        <taxon>Pezizomycotina</taxon>
        <taxon>Dothideomycetes</taxon>
        <taxon>Pleosporomycetidae</taxon>
        <taxon>Pleosporales</taxon>
        <taxon>Tetraplosphaeriaceae</taxon>
        <taxon>Polyplosphaeria</taxon>
    </lineage>
</organism>
<feature type="region of interest" description="Disordered" evidence="1">
    <location>
        <begin position="236"/>
        <end position="272"/>
    </location>
</feature>
<dbReference type="EMBL" id="ML996331">
    <property type="protein sequence ID" value="KAF2727461.1"/>
    <property type="molecule type" value="Genomic_DNA"/>
</dbReference>
<reference evidence="2" key="1">
    <citation type="journal article" date="2020" name="Stud. Mycol.">
        <title>101 Dothideomycetes genomes: a test case for predicting lifestyles and emergence of pathogens.</title>
        <authorList>
            <person name="Haridas S."/>
            <person name="Albert R."/>
            <person name="Binder M."/>
            <person name="Bloem J."/>
            <person name="Labutti K."/>
            <person name="Salamov A."/>
            <person name="Andreopoulos B."/>
            <person name="Baker S."/>
            <person name="Barry K."/>
            <person name="Bills G."/>
            <person name="Bluhm B."/>
            <person name="Cannon C."/>
            <person name="Castanera R."/>
            <person name="Culley D."/>
            <person name="Daum C."/>
            <person name="Ezra D."/>
            <person name="Gonzalez J."/>
            <person name="Henrissat B."/>
            <person name="Kuo A."/>
            <person name="Liang C."/>
            <person name="Lipzen A."/>
            <person name="Lutzoni F."/>
            <person name="Magnuson J."/>
            <person name="Mondo S."/>
            <person name="Nolan M."/>
            <person name="Ohm R."/>
            <person name="Pangilinan J."/>
            <person name="Park H.-J."/>
            <person name="Ramirez L."/>
            <person name="Alfaro M."/>
            <person name="Sun H."/>
            <person name="Tritt A."/>
            <person name="Yoshinaga Y."/>
            <person name="Zwiers L.-H."/>
            <person name="Turgeon B."/>
            <person name="Goodwin S."/>
            <person name="Spatafora J."/>
            <person name="Crous P."/>
            <person name="Grigoriev I."/>
        </authorList>
    </citation>
    <scope>NUCLEOTIDE SEQUENCE</scope>
    <source>
        <strain evidence="2">CBS 125425</strain>
    </source>
</reference>
<feature type="compositionally biased region" description="Acidic residues" evidence="1">
    <location>
        <begin position="242"/>
        <end position="252"/>
    </location>
</feature>
<feature type="compositionally biased region" description="Low complexity" evidence="1">
    <location>
        <begin position="589"/>
        <end position="600"/>
    </location>
</feature>
<feature type="compositionally biased region" description="Polar residues" evidence="1">
    <location>
        <begin position="326"/>
        <end position="340"/>
    </location>
</feature>
<evidence type="ECO:0000313" key="2">
    <source>
        <dbReference type="EMBL" id="KAF2727461.1"/>
    </source>
</evidence>
<gene>
    <name evidence="2" type="ORF">EJ04DRAFT_137435</name>
</gene>
<evidence type="ECO:0000256" key="1">
    <source>
        <dbReference type="SAM" id="MobiDB-lite"/>
    </source>
</evidence>
<accession>A0A9P4QM94</accession>
<proteinExistence type="predicted"/>
<keyword evidence="3" id="KW-1185">Reference proteome</keyword>
<name>A0A9P4QM94_9PLEO</name>
<feature type="compositionally biased region" description="Basic and acidic residues" evidence="1">
    <location>
        <begin position="313"/>
        <end position="325"/>
    </location>
</feature>
<dbReference type="OrthoDB" id="3793694at2759"/>